<keyword evidence="2" id="KW-1185">Reference proteome</keyword>
<dbReference type="EMBL" id="CP015438">
    <property type="protein sequence ID" value="ANB61565.1"/>
    <property type="molecule type" value="Genomic_DNA"/>
</dbReference>
<name>A0A160F6J3_9BACL</name>
<dbReference type="AlphaFoldDB" id="A0A160F6J3"/>
<dbReference type="PATRIC" id="fig|294699.3.peg.1415"/>
<gene>
    <name evidence="1" type="ORF">GFC30_1396</name>
</gene>
<evidence type="ECO:0000313" key="2">
    <source>
        <dbReference type="Proteomes" id="UP000076865"/>
    </source>
</evidence>
<dbReference type="KEGG" id="aamy:GFC30_1396"/>
<protein>
    <submittedName>
        <fullName evidence="1">Uncharacterized protein</fullName>
    </submittedName>
</protein>
<dbReference type="OrthoDB" id="2968672at2"/>
<sequence length="126" mass="13842">MGKKIIIYFFLLSGLAGGMFGGINPTPSIAATPNAPTLHVKHEVRGKDVFVECVIDRFSFTKGVQRKKGGEGHIDVYVNGQKVTEVFTAAFVVRGLPPGKHVMRLELVHNDATKYGIFHEFEVNIS</sequence>
<evidence type="ECO:0000313" key="1">
    <source>
        <dbReference type="EMBL" id="ANB61565.1"/>
    </source>
</evidence>
<reference evidence="1 2" key="1">
    <citation type="journal article" date="2006" name="Syst. Appl. Microbiol.">
        <title>Anoxybacillus amylolyticus sp. nov., a thermophilic amylase producing bacterium isolated from Mount Rittmann (Antarctica).</title>
        <authorList>
            <person name="Poli A."/>
            <person name="Esposito E."/>
            <person name="Lama L."/>
            <person name="Orlando P."/>
            <person name="Nicolaus G."/>
            <person name="de Appolonia F."/>
            <person name="Gambacorta A."/>
            <person name="Nicolaus B."/>
        </authorList>
    </citation>
    <scope>NUCLEOTIDE SEQUENCE [LARGE SCALE GENOMIC DNA]</scope>
    <source>
        <strain evidence="1 2">DSM 15939</strain>
    </source>
</reference>
<proteinExistence type="predicted"/>
<dbReference type="Proteomes" id="UP000076865">
    <property type="component" value="Chromosome"/>
</dbReference>
<organism evidence="1 2">
    <name type="scientific">Anoxybacteroides amylolyticum</name>
    <dbReference type="NCBI Taxonomy" id="294699"/>
    <lineage>
        <taxon>Bacteria</taxon>
        <taxon>Bacillati</taxon>
        <taxon>Bacillota</taxon>
        <taxon>Bacilli</taxon>
        <taxon>Bacillales</taxon>
        <taxon>Anoxybacillaceae</taxon>
        <taxon>Anoxybacteroides</taxon>
    </lineage>
</organism>
<accession>A0A160F6J3</accession>